<evidence type="ECO:0000313" key="3">
    <source>
        <dbReference type="EMBL" id="EME36450.1"/>
    </source>
</evidence>
<sequence length="261" mass="29119">MSDRTPSRSKGASAADPKAAKAKAKQEQREAKAKRKAERGPGPFAQIKQVFQITKEQDPNITLKLIALGLGVLVVFLLLGLLLNNWITWLLIGIPFAILLCFWFLSRRAEKAAFARIEDQPGATGAALSTLRRGWIVEEQPVQIDPRNRDLVFRAIGRPGVVLVTEGPTGRARKLAEKERRRVGPRVRNVPIHIIAAGPREDQVPLNQVSKHIRKLENKLTKQEVSAVHQRLSTLRSDQLPIPKGVDPMRARPDHKALRGR</sequence>
<feature type="compositionally biased region" description="Basic and acidic residues" evidence="1">
    <location>
        <begin position="247"/>
        <end position="261"/>
    </location>
</feature>
<feature type="region of interest" description="Disordered" evidence="1">
    <location>
        <begin position="1"/>
        <end position="40"/>
    </location>
</feature>
<dbReference type="Gene3D" id="1.20.1640.10">
    <property type="entry name" value="Multidrug efflux transporter AcrB transmembrane domain"/>
    <property type="match status" value="1"/>
</dbReference>
<keyword evidence="2" id="KW-0812">Transmembrane</keyword>
<name>M2YD61_9MICC</name>
<dbReference type="GeneID" id="93315178"/>
<keyword evidence="2" id="KW-0472">Membrane</keyword>
<gene>
    <name evidence="3" type="ORF">C884_00437</name>
</gene>
<keyword evidence="4" id="KW-1185">Reference proteome</keyword>
<dbReference type="InterPro" id="IPR025445">
    <property type="entry name" value="DUF4191"/>
</dbReference>
<evidence type="ECO:0000256" key="2">
    <source>
        <dbReference type="SAM" id="Phobius"/>
    </source>
</evidence>
<dbReference type="EMBL" id="ANHZ02000014">
    <property type="protein sequence ID" value="EME36450.1"/>
    <property type="molecule type" value="Genomic_DNA"/>
</dbReference>
<dbReference type="STRING" id="71999.KPaMU14_07130"/>
<reference evidence="3 4" key="1">
    <citation type="journal article" date="2014" name="Genome Announc.">
        <title>Draft Genome Sequence of Kocuria palustris PEL.</title>
        <authorList>
            <person name="Sharma G."/>
            <person name="Khatri I."/>
            <person name="Subramanian S."/>
        </authorList>
    </citation>
    <scope>NUCLEOTIDE SEQUENCE [LARGE SCALE GENOMIC DNA]</scope>
    <source>
        <strain evidence="3 4">PEL</strain>
    </source>
</reference>
<proteinExistence type="predicted"/>
<evidence type="ECO:0008006" key="5">
    <source>
        <dbReference type="Google" id="ProtNLM"/>
    </source>
</evidence>
<dbReference type="RefSeq" id="WP_006214858.1">
    <property type="nucleotide sequence ID" value="NZ_ANHZ02000014.1"/>
</dbReference>
<comment type="caution">
    <text evidence="3">The sequence shown here is derived from an EMBL/GenBank/DDBJ whole genome shotgun (WGS) entry which is preliminary data.</text>
</comment>
<feature type="transmembrane region" description="Helical" evidence="2">
    <location>
        <begin position="61"/>
        <end position="80"/>
    </location>
</feature>
<dbReference type="Pfam" id="PF13829">
    <property type="entry name" value="DUF4191"/>
    <property type="match status" value="1"/>
</dbReference>
<evidence type="ECO:0000256" key="1">
    <source>
        <dbReference type="SAM" id="MobiDB-lite"/>
    </source>
</evidence>
<keyword evidence="2" id="KW-1133">Transmembrane helix</keyword>
<dbReference type="AlphaFoldDB" id="M2YD61"/>
<organism evidence="3 4">
    <name type="scientific">Kocuria palustris PEL</name>
    <dbReference type="NCBI Taxonomy" id="1236550"/>
    <lineage>
        <taxon>Bacteria</taxon>
        <taxon>Bacillati</taxon>
        <taxon>Actinomycetota</taxon>
        <taxon>Actinomycetes</taxon>
        <taxon>Micrococcales</taxon>
        <taxon>Micrococcaceae</taxon>
        <taxon>Kocuria</taxon>
    </lineage>
</organism>
<accession>M2YD61</accession>
<evidence type="ECO:0000313" key="4">
    <source>
        <dbReference type="Proteomes" id="UP000009877"/>
    </source>
</evidence>
<feature type="transmembrane region" description="Helical" evidence="2">
    <location>
        <begin position="86"/>
        <end position="106"/>
    </location>
</feature>
<feature type="region of interest" description="Disordered" evidence="1">
    <location>
        <begin position="239"/>
        <end position="261"/>
    </location>
</feature>
<dbReference type="Proteomes" id="UP000009877">
    <property type="component" value="Unassembled WGS sequence"/>
</dbReference>
<protein>
    <recommendedName>
        <fullName evidence="5">Transmembrane protein</fullName>
    </recommendedName>
</protein>